<dbReference type="EMBL" id="FOIQ01000006">
    <property type="protein sequence ID" value="SEW24130.1"/>
    <property type="molecule type" value="Genomic_DNA"/>
</dbReference>
<evidence type="ECO:0000256" key="6">
    <source>
        <dbReference type="ARBA" id="ARBA00022729"/>
    </source>
</evidence>
<keyword evidence="4" id="KW-0410">Iron transport</keyword>
<keyword evidence="9 13" id="KW-0798">TonB box</keyword>
<dbReference type="NCBIfam" id="TIGR04056">
    <property type="entry name" value="OMP_RagA_SusC"/>
    <property type="match status" value="1"/>
</dbReference>
<dbReference type="Gene3D" id="2.40.170.20">
    <property type="entry name" value="TonB-dependent receptor, beta-barrel domain"/>
    <property type="match status" value="1"/>
</dbReference>
<evidence type="ECO:0000256" key="14">
    <source>
        <dbReference type="SAM" id="SignalP"/>
    </source>
</evidence>
<feature type="domain" description="TonB-dependent receptor-like beta-barrel" evidence="15">
    <location>
        <begin position="410"/>
        <end position="975"/>
    </location>
</feature>
<keyword evidence="3 12" id="KW-1134">Transmembrane beta strand</keyword>
<evidence type="ECO:0000256" key="9">
    <source>
        <dbReference type="ARBA" id="ARBA00023077"/>
    </source>
</evidence>
<evidence type="ECO:0000256" key="2">
    <source>
        <dbReference type="ARBA" id="ARBA00022448"/>
    </source>
</evidence>
<keyword evidence="18" id="KW-1185">Reference proteome</keyword>
<evidence type="ECO:0000313" key="17">
    <source>
        <dbReference type="EMBL" id="SEW24130.1"/>
    </source>
</evidence>
<evidence type="ECO:0000313" key="18">
    <source>
        <dbReference type="Proteomes" id="UP000199373"/>
    </source>
</evidence>
<dbReference type="InterPro" id="IPR023997">
    <property type="entry name" value="TonB-dep_OMP_SusC/RagA_CS"/>
</dbReference>
<dbReference type="InterPro" id="IPR000531">
    <property type="entry name" value="Beta-barrel_TonB"/>
</dbReference>
<evidence type="ECO:0000256" key="7">
    <source>
        <dbReference type="ARBA" id="ARBA00023004"/>
    </source>
</evidence>
<keyword evidence="11 12" id="KW-0998">Cell outer membrane</keyword>
<dbReference type="InterPro" id="IPR008969">
    <property type="entry name" value="CarboxyPept-like_regulatory"/>
</dbReference>
<comment type="similarity">
    <text evidence="12 13">Belongs to the TonB-dependent receptor family.</text>
</comment>
<dbReference type="AlphaFoldDB" id="A0A1I0QAT3"/>
<evidence type="ECO:0000256" key="11">
    <source>
        <dbReference type="ARBA" id="ARBA00023237"/>
    </source>
</evidence>
<protein>
    <submittedName>
        <fullName evidence="17">TonB-linked outer membrane protein, SusC/RagA family</fullName>
    </submittedName>
</protein>
<evidence type="ECO:0000256" key="8">
    <source>
        <dbReference type="ARBA" id="ARBA00023065"/>
    </source>
</evidence>
<dbReference type="GO" id="GO:0015344">
    <property type="term" value="F:siderophore uptake transmembrane transporter activity"/>
    <property type="evidence" value="ECO:0007669"/>
    <property type="project" value="TreeGrafter"/>
</dbReference>
<dbReference type="InterPro" id="IPR039426">
    <property type="entry name" value="TonB-dep_rcpt-like"/>
</dbReference>
<keyword evidence="10 12" id="KW-0472">Membrane</keyword>
<dbReference type="InterPro" id="IPR036942">
    <property type="entry name" value="Beta-barrel_TonB_sf"/>
</dbReference>
<evidence type="ECO:0000256" key="3">
    <source>
        <dbReference type="ARBA" id="ARBA00022452"/>
    </source>
</evidence>
<keyword evidence="7" id="KW-0408">Iron</keyword>
<feature type="domain" description="TonB-dependent receptor plug" evidence="16">
    <location>
        <begin position="118"/>
        <end position="240"/>
    </location>
</feature>
<dbReference type="PANTHER" id="PTHR32552">
    <property type="entry name" value="FERRICHROME IRON RECEPTOR-RELATED"/>
    <property type="match status" value="1"/>
</dbReference>
<dbReference type="InterPro" id="IPR037066">
    <property type="entry name" value="Plug_dom_sf"/>
</dbReference>
<evidence type="ECO:0000256" key="1">
    <source>
        <dbReference type="ARBA" id="ARBA00004571"/>
    </source>
</evidence>
<name>A0A1I0QAT3_9BACT</name>
<dbReference type="NCBIfam" id="TIGR04057">
    <property type="entry name" value="SusC_RagA_signa"/>
    <property type="match status" value="1"/>
</dbReference>
<dbReference type="PANTHER" id="PTHR32552:SF68">
    <property type="entry name" value="FERRICHROME OUTER MEMBRANE TRANSPORTER_PHAGE RECEPTOR"/>
    <property type="match status" value="1"/>
</dbReference>
<sequence length="1023" mass="112523">MVKRLFIATVVAISPLLAIAQNLITGHITDGRTGEPLIGASVIVKTEKTQGVVTDVDGNFSLKTKVEAPLTLRVEYVGYRPLDVDVYDFEEPVEIRLVDNSSRLDEVVVVGYGAQKRLELTSSISSVGDDLLKQSNTSVESALQGAVAGLNVTTTSGQPGAASIIRVRGGNSITGGNEPLYVIDGFIVYNDASSNRTGARGTDAVLDPLAFLNPSDIESIEVLKDVSATAIYGTRGANGVIIITTKKGSHGRNNINYSASFGWSRISKKVDFMDAWQWADLWNEMYENGEVGYRLDEPTESYDWQDAALQTGFQQEHQLSAVGGDEISRYSISGSYKSQEGIIINTGLKRYAGRVNYERNVLKNLLVGVNANGAYNKMTGMSDRSSMFAANSWYGAISHTPYTSIYNADGSFNYEPTPTSVDIYNGKVGNPISDLQNYQTETENTRVMGTGFAEWTVIPQLKLKASLGADLSNTRQSYYAPSYTSDGLPYNGYASVGQTKTHVWQTEYTATYNNVFKNVHSLTVLAGYTAQRTDRSRIATTAYGFSNDATGYDNLGAASTTQPSSSGHYISTLQSWIGRVNYSYDSRYNASLTLRADGSSRFAKDHRWGWFPSLGASWNIDREKWLHLSKKVDYIQLRASIGVVGNQEIGDYQFAANVVPRTVIIDGERATSYIISNKSNPDLKWETTTSYNLGLSSGFFRNRLTVTLDGYYKKTSDLLLDVPVEQVTGFSTVLRNVGSVTNKGVELEIGGVLIEQKDLRWTLNGNIAHNKNEVVSLGDAEYFIPSHGYTNPLIVKVGEPLGSFYGYKFKGIIQTGEDLSSLPSQTISTVEPGNPKFEDVTKDGVVNEQDRVVLGNIQPKFTYGFNTKVAYKSWDLFVSASGSYGNKIFNELACRLERGNGYYYNPLATVADRWTPTNPSQTIQKASNATSIYTDDRFVEDASYLKIRNIQLGYNLPLKQITKDANLRLYISLQNFFTITGYRGYDPEANRSGSDETSALYQGIDNGTYPSSKTVLVGFNITL</sequence>
<evidence type="ECO:0000256" key="5">
    <source>
        <dbReference type="ARBA" id="ARBA00022692"/>
    </source>
</evidence>
<dbReference type="GO" id="GO:0009279">
    <property type="term" value="C:cell outer membrane"/>
    <property type="evidence" value="ECO:0007669"/>
    <property type="project" value="UniProtKB-SubCell"/>
</dbReference>
<organism evidence="17 18">
    <name type="scientific">Prevotella aff. ruminicola Tc2-24</name>
    <dbReference type="NCBI Taxonomy" id="81582"/>
    <lineage>
        <taxon>Bacteria</taxon>
        <taxon>Pseudomonadati</taxon>
        <taxon>Bacteroidota</taxon>
        <taxon>Bacteroidia</taxon>
        <taxon>Bacteroidales</taxon>
        <taxon>Prevotellaceae</taxon>
        <taxon>Prevotella</taxon>
    </lineage>
</organism>
<dbReference type="InterPro" id="IPR012910">
    <property type="entry name" value="Plug_dom"/>
</dbReference>
<dbReference type="SUPFAM" id="SSF56935">
    <property type="entry name" value="Porins"/>
    <property type="match status" value="1"/>
</dbReference>
<dbReference type="Pfam" id="PF00593">
    <property type="entry name" value="TonB_dep_Rec_b-barrel"/>
    <property type="match status" value="1"/>
</dbReference>
<dbReference type="Proteomes" id="UP000199373">
    <property type="component" value="Unassembled WGS sequence"/>
</dbReference>
<evidence type="ECO:0000256" key="4">
    <source>
        <dbReference type="ARBA" id="ARBA00022496"/>
    </source>
</evidence>
<feature type="signal peptide" evidence="14">
    <location>
        <begin position="1"/>
        <end position="20"/>
    </location>
</feature>
<keyword evidence="6 14" id="KW-0732">Signal</keyword>
<reference evidence="17 18" key="1">
    <citation type="submission" date="2016-10" db="EMBL/GenBank/DDBJ databases">
        <authorList>
            <person name="de Groot N.N."/>
        </authorList>
    </citation>
    <scope>NUCLEOTIDE SEQUENCE [LARGE SCALE GENOMIC DNA]</scope>
    <source>
        <strain evidence="17 18">TC2-24</strain>
    </source>
</reference>
<keyword evidence="2 12" id="KW-0813">Transport</keyword>
<feature type="chain" id="PRO_5011458091" evidence="14">
    <location>
        <begin position="21"/>
        <end position="1023"/>
    </location>
</feature>
<dbReference type="Pfam" id="PF07715">
    <property type="entry name" value="Plug"/>
    <property type="match status" value="1"/>
</dbReference>
<comment type="subcellular location">
    <subcellularLocation>
        <location evidence="1 12">Cell outer membrane</location>
        <topology evidence="1 12">Multi-pass membrane protein</topology>
    </subcellularLocation>
</comment>
<dbReference type="Gene3D" id="2.60.40.1120">
    <property type="entry name" value="Carboxypeptidase-like, regulatory domain"/>
    <property type="match status" value="1"/>
</dbReference>
<evidence type="ECO:0000256" key="13">
    <source>
        <dbReference type="RuleBase" id="RU003357"/>
    </source>
</evidence>
<dbReference type="SUPFAM" id="SSF49464">
    <property type="entry name" value="Carboxypeptidase regulatory domain-like"/>
    <property type="match status" value="1"/>
</dbReference>
<gene>
    <name evidence="17" type="ORF">SAMN04487850_2306</name>
</gene>
<dbReference type="Pfam" id="PF13715">
    <property type="entry name" value="CarbopepD_reg_2"/>
    <property type="match status" value="1"/>
</dbReference>
<proteinExistence type="inferred from homology"/>
<dbReference type="InterPro" id="IPR023996">
    <property type="entry name" value="TonB-dep_OMP_SusC/RagA"/>
</dbReference>
<dbReference type="Gene3D" id="2.170.130.10">
    <property type="entry name" value="TonB-dependent receptor, plug domain"/>
    <property type="match status" value="1"/>
</dbReference>
<evidence type="ECO:0000259" key="15">
    <source>
        <dbReference type="Pfam" id="PF00593"/>
    </source>
</evidence>
<evidence type="ECO:0000256" key="10">
    <source>
        <dbReference type="ARBA" id="ARBA00023136"/>
    </source>
</evidence>
<accession>A0A1I0QAT3</accession>
<keyword evidence="8" id="KW-0406">Ion transport</keyword>
<evidence type="ECO:0000256" key="12">
    <source>
        <dbReference type="PROSITE-ProRule" id="PRU01360"/>
    </source>
</evidence>
<dbReference type="RefSeq" id="WP_091916832.1">
    <property type="nucleotide sequence ID" value="NZ_FOIQ01000006.1"/>
</dbReference>
<dbReference type="PROSITE" id="PS52016">
    <property type="entry name" value="TONB_DEPENDENT_REC_3"/>
    <property type="match status" value="1"/>
</dbReference>
<evidence type="ECO:0000259" key="16">
    <source>
        <dbReference type="Pfam" id="PF07715"/>
    </source>
</evidence>
<keyword evidence="5 12" id="KW-0812">Transmembrane</keyword>